<dbReference type="PRINTS" id="PR00109">
    <property type="entry name" value="TYRKINASE"/>
</dbReference>
<dbReference type="InterPro" id="IPR000719">
    <property type="entry name" value="Prot_kinase_dom"/>
</dbReference>
<dbReference type="GO" id="GO:0005524">
    <property type="term" value="F:ATP binding"/>
    <property type="evidence" value="ECO:0007669"/>
    <property type="project" value="InterPro"/>
</dbReference>
<dbReference type="InterPro" id="IPR001245">
    <property type="entry name" value="Ser-Thr/Tyr_kinase_cat_dom"/>
</dbReference>
<dbReference type="InterPro" id="IPR051681">
    <property type="entry name" value="Ser/Thr_Kinases-Pseudokinases"/>
</dbReference>
<name>A0AAW1NJM6_9CHLO</name>
<dbReference type="SMART" id="SM00220">
    <property type="entry name" value="S_TKc"/>
    <property type="match status" value="1"/>
</dbReference>
<feature type="compositionally biased region" description="Gly residues" evidence="1">
    <location>
        <begin position="179"/>
        <end position="190"/>
    </location>
</feature>
<protein>
    <recommendedName>
        <fullName evidence="2">Protein kinase domain-containing protein</fullName>
    </recommendedName>
</protein>
<evidence type="ECO:0000259" key="2">
    <source>
        <dbReference type="PROSITE" id="PS50011"/>
    </source>
</evidence>
<dbReference type="PROSITE" id="PS00108">
    <property type="entry name" value="PROTEIN_KINASE_ST"/>
    <property type="match status" value="1"/>
</dbReference>
<dbReference type="CDD" id="cd13999">
    <property type="entry name" value="STKc_MAP3K-like"/>
    <property type="match status" value="1"/>
</dbReference>
<dbReference type="Proteomes" id="UP001465755">
    <property type="component" value="Unassembled WGS sequence"/>
</dbReference>
<dbReference type="PROSITE" id="PS50011">
    <property type="entry name" value="PROTEIN_KINASE_DOM"/>
    <property type="match status" value="1"/>
</dbReference>
<dbReference type="Gene3D" id="1.10.510.10">
    <property type="entry name" value="Transferase(Phosphotransferase) domain 1"/>
    <property type="match status" value="1"/>
</dbReference>
<feature type="region of interest" description="Disordered" evidence="1">
    <location>
        <begin position="328"/>
        <end position="377"/>
    </location>
</feature>
<feature type="compositionally biased region" description="Polar residues" evidence="1">
    <location>
        <begin position="30"/>
        <end position="42"/>
    </location>
</feature>
<organism evidence="3 4">
    <name type="scientific">Symbiochloris irregularis</name>
    <dbReference type="NCBI Taxonomy" id="706552"/>
    <lineage>
        <taxon>Eukaryota</taxon>
        <taxon>Viridiplantae</taxon>
        <taxon>Chlorophyta</taxon>
        <taxon>core chlorophytes</taxon>
        <taxon>Trebouxiophyceae</taxon>
        <taxon>Trebouxiales</taxon>
        <taxon>Trebouxiaceae</taxon>
        <taxon>Symbiochloris</taxon>
    </lineage>
</organism>
<dbReference type="EMBL" id="JALJOQ010000226">
    <property type="protein sequence ID" value="KAK9788455.1"/>
    <property type="molecule type" value="Genomic_DNA"/>
</dbReference>
<reference evidence="3 4" key="1">
    <citation type="journal article" date="2024" name="Nat. Commun.">
        <title>Phylogenomics reveals the evolutionary origins of lichenization in chlorophyte algae.</title>
        <authorList>
            <person name="Puginier C."/>
            <person name="Libourel C."/>
            <person name="Otte J."/>
            <person name="Skaloud P."/>
            <person name="Haon M."/>
            <person name="Grisel S."/>
            <person name="Petersen M."/>
            <person name="Berrin J.G."/>
            <person name="Delaux P.M."/>
            <person name="Dal Grande F."/>
            <person name="Keller J."/>
        </authorList>
    </citation>
    <scope>NUCLEOTIDE SEQUENCE [LARGE SCALE GENOMIC DNA]</scope>
    <source>
        <strain evidence="3 4">SAG 2036</strain>
    </source>
</reference>
<accession>A0AAW1NJM6</accession>
<dbReference type="SUPFAM" id="SSF56112">
    <property type="entry name" value="Protein kinase-like (PK-like)"/>
    <property type="match status" value="1"/>
</dbReference>
<feature type="region of interest" description="Disordered" evidence="1">
    <location>
        <begin position="16"/>
        <end position="42"/>
    </location>
</feature>
<feature type="compositionally biased region" description="Low complexity" evidence="1">
    <location>
        <begin position="191"/>
        <end position="200"/>
    </location>
</feature>
<feature type="region of interest" description="Disordered" evidence="1">
    <location>
        <begin position="175"/>
        <end position="209"/>
    </location>
</feature>
<proteinExistence type="predicted"/>
<comment type="caution">
    <text evidence="3">The sequence shown here is derived from an EMBL/GenBank/DDBJ whole genome shotgun (WGS) entry which is preliminary data.</text>
</comment>
<evidence type="ECO:0000313" key="4">
    <source>
        <dbReference type="Proteomes" id="UP001465755"/>
    </source>
</evidence>
<sequence>MVTVALSSCQQPKMGSQLRMSGLVSRKSADTPSLAPSTSTESSGVGLEKVRMRVGFGGSFLVDAKGQVKYVGGSWHHDSVPTHFKYADLAFRLTEKVNGAVSIKYLPPGEMLDPDNLIGVWDDADVQEMFEEYAYSSQRSESPGPPARLLVFLFAAREDDGCLLTPEEDLDGFNFLNGTGSGKPGQGGSSGSLNSSYSGDSPERAGWNHEDSGMHVPVSSEMAMEELPDIQNNPFVAPWHTPGSEETCSGLSSAMQKGLGVSATGPIANQQTMCRSQELAFAAGGNKENSMALHLPTHLSIFGDSDPRLPSHISAFGDSCNLQLRPPSIAPGPPEGMLLSQQQQAGHAPMQAPGGSPAAEQAGWEGRMNGSPLAPGSSSWTQILSTVPHVPQSAVRIVKTIAEGAFGEVSIAKTQQFNEVAIKWIKSARVEQHLGAFWREAHLLSRINHPNVLRMYGVVVESDQDPSIVGIMTEYARGGSLSANLRSCGAYLPLVARAQLALQIASGMAFLHESNVVHFDLKPDNILLDAPLTSQGLLGLQSPCVKVADFGLSKEKRQSYVSGVRDLRGTLPFIAPELVNDPDRVTEKADVWSMGMLMWELLTLTSPFQDLAPHAIITGLMRGTLRPEIPEWCEPSWAHLMRSCWAMDPGRRPSFRCMALELEHLLELLNQLPATLHVPSPSAHTAANAPISPRGILA</sequence>
<dbReference type="InterPro" id="IPR008271">
    <property type="entry name" value="Ser/Thr_kinase_AS"/>
</dbReference>
<dbReference type="PANTHER" id="PTHR44329">
    <property type="entry name" value="SERINE/THREONINE-PROTEIN KINASE TNNI3K-RELATED"/>
    <property type="match status" value="1"/>
</dbReference>
<gene>
    <name evidence="3" type="ORF">WJX73_009181</name>
</gene>
<evidence type="ECO:0000256" key="1">
    <source>
        <dbReference type="SAM" id="MobiDB-lite"/>
    </source>
</evidence>
<keyword evidence="4" id="KW-1185">Reference proteome</keyword>
<dbReference type="AlphaFoldDB" id="A0AAW1NJM6"/>
<feature type="domain" description="Protein kinase" evidence="2">
    <location>
        <begin position="395"/>
        <end position="666"/>
    </location>
</feature>
<dbReference type="InterPro" id="IPR011009">
    <property type="entry name" value="Kinase-like_dom_sf"/>
</dbReference>
<evidence type="ECO:0000313" key="3">
    <source>
        <dbReference type="EMBL" id="KAK9788455.1"/>
    </source>
</evidence>
<dbReference type="SUPFAM" id="SSF54277">
    <property type="entry name" value="CAD &amp; PB1 domains"/>
    <property type="match status" value="1"/>
</dbReference>
<dbReference type="GO" id="GO:0004674">
    <property type="term" value="F:protein serine/threonine kinase activity"/>
    <property type="evidence" value="ECO:0007669"/>
    <property type="project" value="TreeGrafter"/>
</dbReference>
<dbReference type="Pfam" id="PF07714">
    <property type="entry name" value="PK_Tyr_Ser-Thr"/>
    <property type="match status" value="1"/>
</dbReference>